<dbReference type="AlphaFoldDB" id="A0AAP0SCV1"/>
<evidence type="ECO:0000259" key="9">
    <source>
        <dbReference type="PROSITE" id="PS51032"/>
    </source>
</evidence>
<keyword evidence="5" id="KW-0010">Activator</keyword>
<dbReference type="GO" id="GO:0000976">
    <property type="term" value="F:transcription cis-regulatory region binding"/>
    <property type="evidence" value="ECO:0007669"/>
    <property type="project" value="UniProtKB-ARBA"/>
</dbReference>
<feature type="domain" description="AP2/ERF" evidence="9">
    <location>
        <begin position="103"/>
        <end position="161"/>
    </location>
</feature>
<dbReference type="CDD" id="cd00018">
    <property type="entry name" value="AP2"/>
    <property type="match status" value="1"/>
</dbReference>
<comment type="caution">
    <text evidence="10">The sequence shown here is derived from an EMBL/GenBank/DDBJ whole genome shotgun (WGS) entry which is preliminary data.</text>
</comment>
<keyword evidence="3" id="KW-0805">Transcription regulation</keyword>
<name>A0AAP0SCV1_LIQFO</name>
<evidence type="ECO:0000256" key="4">
    <source>
        <dbReference type="ARBA" id="ARBA00023125"/>
    </source>
</evidence>
<sequence>MTTSDESSALELIRHHLLGDFTATDDFISNLNFDISDIQPVTPENPDLLVSKSECNSPMLDPKPEPTEISPHLISSPKPPISGPKRSSKKRKLVVPDCGEGRHYRGVRRRPWGKFAAEIRDPTRKGSRVWLGTFDTEIDAARAYDFAAFKMRGAKAILNFPLEAGTESVPPANCGRKKSRERAAEVPKSDDVAAGVDEEVVPSPLASWRLVWEGGNDGNGIASFNVTQLAMLSPRRPVLLKC</sequence>
<feature type="region of interest" description="Disordered" evidence="8">
    <location>
        <begin position="52"/>
        <end position="91"/>
    </location>
</feature>
<evidence type="ECO:0000256" key="3">
    <source>
        <dbReference type="ARBA" id="ARBA00023015"/>
    </source>
</evidence>
<keyword evidence="6" id="KW-0804">Transcription</keyword>
<evidence type="ECO:0000256" key="6">
    <source>
        <dbReference type="ARBA" id="ARBA00023163"/>
    </source>
</evidence>
<dbReference type="FunFam" id="3.30.730.10:FF:000001">
    <property type="entry name" value="Ethylene-responsive transcription factor 2"/>
    <property type="match status" value="1"/>
</dbReference>
<dbReference type="GO" id="GO:0006950">
    <property type="term" value="P:response to stress"/>
    <property type="evidence" value="ECO:0007669"/>
    <property type="project" value="UniProtKB-ARBA"/>
</dbReference>
<dbReference type="PANTHER" id="PTHR31190:SF499">
    <property type="entry name" value="ETHYLENE-RESPONSIVE TRANSCRIPTION FACTOR ERF105"/>
    <property type="match status" value="1"/>
</dbReference>
<dbReference type="Proteomes" id="UP001415857">
    <property type="component" value="Unassembled WGS sequence"/>
</dbReference>
<keyword evidence="7" id="KW-0539">Nucleus</keyword>
<dbReference type="SUPFAM" id="SSF54171">
    <property type="entry name" value="DNA-binding domain"/>
    <property type="match status" value="1"/>
</dbReference>
<dbReference type="PANTHER" id="PTHR31190">
    <property type="entry name" value="DNA-BINDING DOMAIN"/>
    <property type="match status" value="1"/>
</dbReference>
<dbReference type="PROSITE" id="PS51032">
    <property type="entry name" value="AP2_ERF"/>
    <property type="match status" value="1"/>
</dbReference>
<evidence type="ECO:0000313" key="10">
    <source>
        <dbReference type="EMBL" id="KAK9292276.1"/>
    </source>
</evidence>
<evidence type="ECO:0000256" key="5">
    <source>
        <dbReference type="ARBA" id="ARBA00023159"/>
    </source>
</evidence>
<dbReference type="InterPro" id="IPR001471">
    <property type="entry name" value="AP2/ERF_dom"/>
</dbReference>
<dbReference type="GO" id="GO:0003700">
    <property type="term" value="F:DNA-binding transcription factor activity"/>
    <property type="evidence" value="ECO:0007669"/>
    <property type="project" value="InterPro"/>
</dbReference>
<evidence type="ECO:0000256" key="8">
    <source>
        <dbReference type="SAM" id="MobiDB-lite"/>
    </source>
</evidence>
<dbReference type="GO" id="GO:0009873">
    <property type="term" value="P:ethylene-activated signaling pathway"/>
    <property type="evidence" value="ECO:0007669"/>
    <property type="project" value="UniProtKB-KW"/>
</dbReference>
<dbReference type="InterPro" id="IPR016177">
    <property type="entry name" value="DNA-bd_dom_sf"/>
</dbReference>
<organism evidence="10 11">
    <name type="scientific">Liquidambar formosana</name>
    <name type="common">Formosan gum</name>
    <dbReference type="NCBI Taxonomy" id="63359"/>
    <lineage>
        <taxon>Eukaryota</taxon>
        <taxon>Viridiplantae</taxon>
        <taxon>Streptophyta</taxon>
        <taxon>Embryophyta</taxon>
        <taxon>Tracheophyta</taxon>
        <taxon>Spermatophyta</taxon>
        <taxon>Magnoliopsida</taxon>
        <taxon>eudicotyledons</taxon>
        <taxon>Gunneridae</taxon>
        <taxon>Pentapetalae</taxon>
        <taxon>Saxifragales</taxon>
        <taxon>Altingiaceae</taxon>
        <taxon>Liquidambar</taxon>
    </lineage>
</organism>
<reference evidence="10 11" key="1">
    <citation type="journal article" date="2024" name="Plant J.">
        <title>Genome sequences and population genomics reveal climatic adaptation and genomic divergence between two closely related sweetgum species.</title>
        <authorList>
            <person name="Xu W.Q."/>
            <person name="Ren C.Q."/>
            <person name="Zhang X.Y."/>
            <person name="Comes H.P."/>
            <person name="Liu X.H."/>
            <person name="Li Y.G."/>
            <person name="Kettle C.J."/>
            <person name="Jalonen R."/>
            <person name="Gaisberger H."/>
            <person name="Ma Y.Z."/>
            <person name="Qiu Y.X."/>
        </authorList>
    </citation>
    <scope>NUCLEOTIDE SEQUENCE [LARGE SCALE GENOMIC DNA]</scope>
    <source>
        <strain evidence="10">Hangzhou</strain>
    </source>
</reference>
<protein>
    <recommendedName>
        <fullName evidence="9">AP2/ERF domain-containing protein</fullName>
    </recommendedName>
</protein>
<dbReference type="InterPro" id="IPR036955">
    <property type="entry name" value="AP2/ERF_dom_sf"/>
</dbReference>
<proteinExistence type="predicted"/>
<dbReference type="Pfam" id="PF00847">
    <property type="entry name" value="AP2"/>
    <property type="match status" value="1"/>
</dbReference>
<dbReference type="GO" id="GO:0005634">
    <property type="term" value="C:nucleus"/>
    <property type="evidence" value="ECO:0007669"/>
    <property type="project" value="UniProtKB-SubCell"/>
</dbReference>
<dbReference type="SMART" id="SM00380">
    <property type="entry name" value="AP2"/>
    <property type="match status" value="1"/>
</dbReference>
<evidence type="ECO:0000256" key="7">
    <source>
        <dbReference type="ARBA" id="ARBA00023242"/>
    </source>
</evidence>
<dbReference type="EMBL" id="JBBPBK010000001">
    <property type="protein sequence ID" value="KAK9292276.1"/>
    <property type="molecule type" value="Genomic_DNA"/>
</dbReference>
<dbReference type="PRINTS" id="PR00367">
    <property type="entry name" value="ETHRSPELEMNT"/>
</dbReference>
<keyword evidence="11" id="KW-1185">Reference proteome</keyword>
<comment type="subcellular location">
    <subcellularLocation>
        <location evidence="1">Nucleus</location>
    </subcellularLocation>
</comment>
<evidence type="ECO:0000256" key="1">
    <source>
        <dbReference type="ARBA" id="ARBA00004123"/>
    </source>
</evidence>
<evidence type="ECO:0000313" key="11">
    <source>
        <dbReference type="Proteomes" id="UP001415857"/>
    </source>
</evidence>
<dbReference type="Gene3D" id="3.30.730.10">
    <property type="entry name" value="AP2/ERF domain"/>
    <property type="match status" value="1"/>
</dbReference>
<keyword evidence="4" id="KW-0238">DNA-binding</keyword>
<dbReference type="InterPro" id="IPR044808">
    <property type="entry name" value="ERF_plant"/>
</dbReference>
<accession>A0AAP0SCV1</accession>
<gene>
    <name evidence="10" type="ORF">L1049_020240</name>
</gene>
<keyword evidence="2" id="KW-0936">Ethylene signaling pathway</keyword>
<evidence type="ECO:0000256" key="2">
    <source>
        <dbReference type="ARBA" id="ARBA00022745"/>
    </source>
</evidence>